<dbReference type="InterPro" id="IPR010982">
    <property type="entry name" value="Lambda_DNA-bd_dom_sf"/>
</dbReference>
<evidence type="ECO:0000313" key="3">
    <source>
        <dbReference type="Proteomes" id="UP001580346"/>
    </source>
</evidence>
<dbReference type="PROSITE" id="PS50943">
    <property type="entry name" value="HTH_CROC1"/>
    <property type="match status" value="1"/>
</dbReference>
<protein>
    <submittedName>
        <fullName evidence="2">Helix-turn-helix domain-containing protein</fullName>
    </submittedName>
</protein>
<organism evidence="2 3">
    <name type="scientific">Paenibacillus enshidis</name>
    <dbReference type="NCBI Taxonomy" id="1458439"/>
    <lineage>
        <taxon>Bacteria</taxon>
        <taxon>Bacillati</taxon>
        <taxon>Bacillota</taxon>
        <taxon>Bacilli</taxon>
        <taxon>Bacillales</taxon>
        <taxon>Paenibacillaceae</taxon>
        <taxon>Paenibacillus</taxon>
    </lineage>
</organism>
<comment type="caution">
    <text evidence="2">The sequence shown here is derived from an EMBL/GenBank/DDBJ whole genome shotgun (WGS) entry which is preliminary data.</text>
</comment>
<feature type="domain" description="HTH cro/C1-type" evidence="1">
    <location>
        <begin position="11"/>
        <end position="65"/>
    </location>
</feature>
<gene>
    <name evidence="2" type="ORF">ACE41H_00640</name>
</gene>
<keyword evidence="3" id="KW-1185">Reference proteome</keyword>
<dbReference type="EMBL" id="JBHHMI010000001">
    <property type="protein sequence ID" value="MFB5265297.1"/>
    <property type="molecule type" value="Genomic_DNA"/>
</dbReference>
<name>A0ABV5AMD8_9BACL</name>
<dbReference type="InterPro" id="IPR001387">
    <property type="entry name" value="Cro/C1-type_HTH"/>
</dbReference>
<sequence length="466" mass="54266">MDKTTTIRSEVEKFMERKELTLSDLGRKTGINVGSLSSIITGGRTMAVNQLDRITELMGLPEGHYYNLYIQDNMAVTQPNWRRLRPFIFRCAELNKLDCIQQATSWLLDNIVYCPVLFDTAEELLQAGKKEAAAILYEGVAVTEHSQHSERLALCQYRLFTIRLGDDQAQNLEVAAQFEPYIERLDEVLQLDALKDMANVYRSLRKWDKVDKFAEMMGFRARRHYFAEGRQKRSGEDPYSKLSRPLFVYVSYSDLLRGTVCEERGRYEQALEFASRYADLSWVKEYDADTDHWKGQFQGWAKANFFVAKLFSGDLSVLNDYVNYFEINKDEILLALLNIVEVANTYKANIDDILSRFDPEIKSLGEQLEGTIIYDKRFKAERYSRLLNELSDYYLQKGEYKVGFKYLLDSLQRSFIINNESIIIKCVSLFESFRGYAASETQAVYQILFSEVYQNEKNNRFVYSSR</sequence>
<evidence type="ECO:0000313" key="2">
    <source>
        <dbReference type="EMBL" id="MFB5265297.1"/>
    </source>
</evidence>
<evidence type="ECO:0000259" key="1">
    <source>
        <dbReference type="PROSITE" id="PS50943"/>
    </source>
</evidence>
<dbReference type="Proteomes" id="UP001580346">
    <property type="component" value="Unassembled WGS sequence"/>
</dbReference>
<proteinExistence type="predicted"/>
<reference evidence="2 3" key="1">
    <citation type="submission" date="2024-09" db="EMBL/GenBank/DDBJ databases">
        <title>Paenibacillus zeirhizospherea sp. nov., isolated from surface of the maize (Zea mays) roots in a horticulture field, Hungary.</title>
        <authorList>
            <person name="Marton D."/>
            <person name="Farkas M."/>
            <person name="Bedics A."/>
            <person name="Toth E."/>
            <person name="Tancsics A."/>
            <person name="Boka K."/>
            <person name="Maroti G."/>
            <person name="Kriszt B."/>
            <person name="Cserhati M."/>
        </authorList>
    </citation>
    <scope>NUCLEOTIDE SEQUENCE [LARGE SCALE GENOMIC DNA]</scope>
    <source>
        <strain evidence="2 3">KCTC 33519</strain>
    </source>
</reference>
<accession>A0ABV5AMD8</accession>
<dbReference type="SMART" id="SM00530">
    <property type="entry name" value="HTH_XRE"/>
    <property type="match status" value="1"/>
</dbReference>
<dbReference type="RefSeq" id="WP_375352551.1">
    <property type="nucleotide sequence ID" value="NZ_JBHHMI010000001.1"/>
</dbReference>
<dbReference type="SUPFAM" id="SSF47413">
    <property type="entry name" value="lambda repressor-like DNA-binding domains"/>
    <property type="match status" value="1"/>
</dbReference>